<organism evidence="7 8">
    <name type="scientific">Chryseolinea lacunae</name>
    <dbReference type="NCBI Taxonomy" id="2801331"/>
    <lineage>
        <taxon>Bacteria</taxon>
        <taxon>Pseudomonadati</taxon>
        <taxon>Bacteroidota</taxon>
        <taxon>Cytophagia</taxon>
        <taxon>Cytophagales</taxon>
        <taxon>Fulvivirgaceae</taxon>
        <taxon>Chryseolinea</taxon>
    </lineage>
</organism>
<evidence type="ECO:0000256" key="2">
    <source>
        <dbReference type="ARBA" id="ARBA00022801"/>
    </source>
</evidence>
<dbReference type="Pfam" id="PF16361">
    <property type="entry name" value="Peptidase_S8_N"/>
    <property type="match status" value="1"/>
</dbReference>
<dbReference type="PROSITE" id="PS00137">
    <property type="entry name" value="SUBTILASE_HIS"/>
    <property type="match status" value="1"/>
</dbReference>
<dbReference type="EMBL" id="JAERRB010000009">
    <property type="protein sequence ID" value="MBL0743988.1"/>
    <property type="molecule type" value="Genomic_DNA"/>
</dbReference>
<dbReference type="NCBIfam" id="NF012200">
    <property type="entry name" value="choice_anch_D"/>
    <property type="match status" value="1"/>
</dbReference>
<dbReference type="PRINTS" id="PR00723">
    <property type="entry name" value="SUBTILISIN"/>
</dbReference>
<comment type="caution">
    <text evidence="7">The sequence shown here is derived from an EMBL/GenBank/DDBJ whole genome shotgun (WGS) entry which is preliminary data.</text>
</comment>
<accession>A0ABS1KWY9</accession>
<keyword evidence="8" id="KW-1185">Reference proteome</keyword>
<keyword evidence="2 4" id="KW-0378">Hydrolase</keyword>
<dbReference type="Gene3D" id="3.40.50.200">
    <property type="entry name" value="Peptidase S8/S53 domain"/>
    <property type="match status" value="1"/>
</dbReference>
<protein>
    <submittedName>
        <fullName evidence="7">S8 family serine peptidase</fullName>
    </submittedName>
</protein>
<dbReference type="InterPro" id="IPR032304">
    <property type="entry name" value="Peptidase_S8_N"/>
</dbReference>
<dbReference type="InterPro" id="IPR013783">
    <property type="entry name" value="Ig-like_fold"/>
</dbReference>
<dbReference type="Gene3D" id="2.60.40.10">
    <property type="entry name" value="Immunoglobulins"/>
    <property type="match status" value="3"/>
</dbReference>
<comment type="similarity">
    <text evidence="4">Belongs to the peptidase S8 family.</text>
</comment>
<keyword evidence="5" id="KW-0732">Signal</keyword>
<keyword evidence="1 4" id="KW-0645">Protease</keyword>
<dbReference type="InterPro" id="IPR036116">
    <property type="entry name" value="FN3_sf"/>
</dbReference>
<feature type="domain" description="Fibronectin type-III" evidence="6">
    <location>
        <begin position="505"/>
        <end position="609"/>
    </location>
</feature>
<name>A0ABS1KWY9_9BACT</name>
<dbReference type="PROSITE" id="PS00138">
    <property type="entry name" value="SUBTILASE_SER"/>
    <property type="match status" value="1"/>
</dbReference>
<dbReference type="PROSITE" id="PS50853">
    <property type="entry name" value="FN3"/>
    <property type="match status" value="1"/>
</dbReference>
<dbReference type="PANTHER" id="PTHR42884">
    <property type="entry name" value="PROPROTEIN CONVERTASE SUBTILISIN/KEXIN-RELATED"/>
    <property type="match status" value="1"/>
</dbReference>
<evidence type="ECO:0000313" key="7">
    <source>
        <dbReference type="EMBL" id="MBL0743988.1"/>
    </source>
</evidence>
<dbReference type="InterPro" id="IPR000209">
    <property type="entry name" value="Peptidase_S8/S53_dom"/>
</dbReference>
<feature type="signal peptide" evidence="5">
    <location>
        <begin position="1"/>
        <end position="27"/>
    </location>
</feature>
<evidence type="ECO:0000256" key="5">
    <source>
        <dbReference type="SAM" id="SignalP"/>
    </source>
</evidence>
<dbReference type="Proteomes" id="UP000613030">
    <property type="component" value="Unassembled WGS sequence"/>
</dbReference>
<evidence type="ECO:0000256" key="4">
    <source>
        <dbReference type="PROSITE-ProRule" id="PRU01240"/>
    </source>
</evidence>
<sequence>MIDYLRTLKRRILLLGMLLCCAATGWAQEYQQSVRKGMVKVKVSAEMASTLSQARVRPGKELSTGIQPLDAVAKRTGAKNMYRLFPFNPKIEAKLHKHGLDLWYVVELDENTDPNDAVAAYKKVSGVTLAETDHLKIVSPFKVQEFKGNPVSPMGGTMPFNDPMLPSQWHYNNTGQSGYTPGSDINLFEAWKITAGKRGVIVSIHDEGVDVAHNDLAANIWTNEAELNGKPKVDDDNNGYVDDIHGWNFDNNNGQIDPQFHGTHVAGTIAAVNNNGIAVSGVAGGTGKNDGVQVMSMQTLGGGSFENSYVYAASNGAVISQNSWGYTNPGSFDQSVLDAIDYFIAEAGNYSGSPMRGGLVIFASGNSNTDEPFYPAFHPSVVAVNSIGPDYKRAYYSNYGVWTDITSTGGNTDLGGTSGVLSTLPNNKVGYMQGTSMACPHVSGIAALALSNRTHQMTADELRNQIVTGVRDIEEYNPDFVGLLGSGLTDAKLAIQNDGKIAPATIGDLKITALAQELATLTWTVPADGDDGRAIRFELYYSTTPLTAANLSQAEKIAVGTKLGAGETVSLEVNELSSLTTYYFGVVAFDRWGNGSVLSNIAQGTTNDGPTIAVDDASKNISLSIDASNTNTAEHTINLLNQGEGLLRWTGFSRSKEHNTTFLATGLNYPVASKVKTASVATLTKREANTAASNKNKISTLSFGGEQIGYGWDWPITLIGEMDTTIANSSATRFEVTEDAGFNLTHVQMWLRQNPKKGPIIVEVYKETLQKKNLIGAQEYNVPPSPWDENQSIQLDEQLFFEKGEVFWIVFHVPAGNLYPLGVAEAMDEAYSENCMISFDLGATWALLPEVIHDSRYVWSTIATSYSQDLGKYLTLTPSEGELSGQSDADVLLTADAAQLLNGNYSANIILKSNDSKTRELRLPVELTVTGQRPVLQSADVVDFGSVFNGKSKEMTVTVTNNGYGHFESPVTTLSNAQFEIIGGEPWQIGARDKVDMVVRFTPSGMGNVNATLTLQSGDLTHTIALFGVGTEASKIKITPATQTIDNLAIGDVAKATVKVENAGAFPLKYFVPGHDAKGISEGWPDKFHTYGYTAHNSVNDANPVAYVWSDIAKTGTDISDYFKNTEHHYYEVGLDFDFPFYAEKANKIYVTQIGMITLDNTVRVVNTPRLRDSYGPIAQIAAAGLHFKYLNSGKVFILKEADRFIVQYDHVQEGEAWQPLTFQIVLYDNGDIRFYYKNVSDDADYMRPTTALIEDRAKEDGILLADYETNFPWQNEMAFGFDYPGPDIITSFTNGSGLVMPGESADVELTLNTETLNEGATNKYVTFISNDPFTPAASANIKLNVTSGGEANAVVSTDAIAFGEVFKGAIKSQLFVIKNEGSASIDVVSVTLQKGKFALSGEPAVTLTAKHAATYRVTIPTEDLGALTDKVLIVYGDGTKAEIALSGDVVPAPAIAVDLSPVEETLEHGAQKTIPFVIKNTGAATLELAVSGSEWATTDVATKEVSTNGVPDIAYTWRSSKGADGPSYQWVDAFKTGTRVAIEEMDPFEDDKFWKKIDLEWPFTFYGKEYSALYVGYNGIITFDEGAPASLFTQNIPTTDAPNNFIASMWVPGGFDSYFNPDISGIFYKIEEDRIIISFERQVNLFSMGDPVSTQIILFRNGNIKFQYRNDGMGELVTQFGVAGIENASGTDGVELSAYQNLEVGTGLAYVLSPAVKRTLAAGESLNATLTLDAKNLFAGNYKTFVHLNTNVPNKESLDKPVTLTVTGEEKLVSDDAIAFGEVMAYTATYEDGSTGPKGYQKQFTLTNGGTATLTMTALKMESEDGTAALEVLINGFWGPEWTPVEWLEKLPTILPGESLQARVDIAPDGETAALADNVVIETEVTTYKIPVTATIILPPVLNVDRTPVKVSFNLPSEAAQRDVKLGNPAGKSDLKYDLSIRYKRAAAVASATNTESMALAKTAVLGTAAKTTSTLDVKPLGDETFNRVLQYEDSEKAESFLGYSGAEEFVSGTQFNGGDKGFNLTHVQTNFRSETLATGSIEVEIRAGGTNIVNAISLGKTIANYTTTVPDNGHWLTIALDKPAKILPHEDFYVILTYPMVIEFVQGFMKNSEVVENRYMFYSGGMWSDLQTYPYADFHDFGWMVRAAEETFEESAWVYIENETSGTVTTDAEHAVNLKFVGSLSGEGDQKADLVVKSNDPYKESVVVPLHMHVNQAPLFSGVPVAPRVVAEAETLDLNVTVTDPETNVFTVTATATYPRLTFALNGNTLTLHYAPDYTDAGLHAFVFEAKDEFGATRQVTVNIEVDNTNRAPKFKGTTRTLTYTGKGAFDEQKLATFFADPDNDALTFTATSSEETVAEVFTSGESFVVKPLTPGQTKVAFVVTDSYGAVLKDTLTVRVDNILGLEEAANQGLKVYPNPASHTTRVLATGDWRGTLTLELTDVSGKRCILQQAEATSEGVLLDVASLQRGFYLLRVTSKDKRATVKLIKD</sequence>
<dbReference type="InterPro" id="IPR003961">
    <property type="entry name" value="FN3_dom"/>
</dbReference>
<dbReference type="RefSeq" id="WP_202013644.1">
    <property type="nucleotide sequence ID" value="NZ_JAERRB010000009.1"/>
</dbReference>
<feature type="active site" description="Charge relay system" evidence="4">
    <location>
        <position position="206"/>
    </location>
</feature>
<dbReference type="InterPro" id="IPR036852">
    <property type="entry name" value="Peptidase_S8/S53_dom_sf"/>
</dbReference>
<evidence type="ECO:0000256" key="1">
    <source>
        <dbReference type="ARBA" id="ARBA00022670"/>
    </source>
</evidence>
<dbReference type="PANTHER" id="PTHR42884:SF14">
    <property type="entry name" value="NEUROENDOCRINE CONVERTASE 1"/>
    <property type="match status" value="1"/>
</dbReference>
<dbReference type="CDD" id="cd00063">
    <property type="entry name" value="FN3"/>
    <property type="match status" value="1"/>
</dbReference>
<evidence type="ECO:0000313" key="8">
    <source>
        <dbReference type="Proteomes" id="UP000613030"/>
    </source>
</evidence>
<keyword evidence="3 4" id="KW-0720">Serine protease</keyword>
<dbReference type="Pfam" id="PF17963">
    <property type="entry name" value="Big_9"/>
    <property type="match status" value="1"/>
</dbReference>
<reference evidence="7 8" key="1">
    <citation type="submission" date="2021-01" db="EMBL/GenBank/DDBJ databases">
        <title>Chryseolinea sp. Jin1 Genome sequencing and assembly.</title>
        <authorList>
            <person name="Kim I."/>
        </authorList>
    </citation>
    <scope>NUCLEOTIDE SEQUENCE [LARGE SCALE GENOMIC DNA]</scope>
    <source>
        <strain evidence="7 8">Jin1</strain>
    </source>
</reference>
<evidence type="ECO:0000259" key="6">
    <source>
        <dbReference type="PROSITE" id="PS50853"/>
    </source>
</evidence>
<feature type="chain" id="PRO_5047131928" evidence="5">
    <location>
        <begin position="28"/>
        <end position="2493"/>
    </location>
</feature>
<dbReference type="NCBIfam" id="TIGR04183">
    <property type="entry name" value="Por_Secre_tail"/>
    <property type="match status" value="1"/>
</dbReference>
<feature type="active site" description="Charge relay system" evidence="4">
    <location>
        <position position="436"/>
    </location>
</feature>
<dbReference type="SUPFAM" id="SSF52743">
    <property type="entry name" value="Subtilisin-like"/>
    <property type="match status" value="1"/>
</dbReference>
<dbReference type="InterPro" id="IPR026444">
    <property type="entry name" value="Secre_tail"/>
</dbReference>
<dbReference type="InterPro" id="IPR015500">
    <property type="entry name" value="Peptidase_S8_subtilisin-rel"/>
</dbReference>
<dbReference type="SUPFAM" id="SSF49265">
    <property type="entry name" value="Fibronectin type III"/>
    <property type="match status" value="1"/>
</dbReference>
<dbReference type="InterPro" id="IPR022398">
    <property type="entry name" value="Peptidase_S8_His-AS"/>
</dbReference>
<evidence type="ECO:0000256" key="3">
    <source>
        <dbReference type="ARBA" id="ARBA00022825"/>
    </source>
</evidence>
<dbReference type="Pfam" id="PF00082">
    <property type="entry name" value="Peptidase_S8"/>
    <property type="match status" value="1"/>
</dbReference>
<dbReference type="InterPro" id="IPR023828">
    <property type="entry name" value="Peptidase_S8_Ser-AS"/>
</dbReference>
<gene>
    <name evidence="7" type="ORF">JI741_22335</name>
</gene>
<dbReference type="SMART" id="SM00060">
    <property type="entry name" value="FN3"/>
    <property type="match status" value="1"/>
</dbReference>
<proteinExistence type="inferred from homology"/>
<dbReference type="Pfam" id="PF18962">
    <property type="entry name" value="Por_Secre_tail"/>
    <property type="match status" value="1"/>
</dbReference>
<dbReference type="PROSITE" id="PS51892">
    <property type="entry name" value="SUBTILASE"/>
    <property type="match status" value="1"/>
</dbReference>
<feature type="active site" description="Charge relay system" evidence="4">
    <location>
        <position position="261"/>
    </location>
</feature>